<evidence type="ECO:0000256" key="6">
    <source>
        <dbReference type="ARBA" id="ARBA00022695"/>
    </source>
</evidence>
<evidence type="ECO:0000256" key="10">
    <source>
        <dbReference type="PIRNR" id="PIRNR000804"/>
    </source>
</evidence>
<dbReference type="Gene3D" id="3.10.150.10">
    <property type="entry name" value="DNA Polymerase III, subunit A, domain 2"/>
    <property type="match status" value="3"/>
</dbReference>
<dbReference type="InterPro" id="IPR001001">
    <property type="entry name" value="DNA_polIII_beta"/>
</dbReference>
<comment type="function">
    <text evidence="10">Confers DNA tethering and processivity to DNA polymerases and other proteins. Acts as a clamp, forming a ring around DNA (a reaction catalyzed by the clamp-loading complex) which diffuses in an ATP-independent manner freely and bidirectionally along dsDNA. Initially characterized for its ability to contact the catalytic subunit of DNA polymerase III (Pol III), a complex, multichain enzyme responsible for most of the replicative synthesis in bacteria; Pol III exhibits 3'-5' exonuclease proofreading activity. The beta chain is required for initiation of replication as well as for processivity of DNA replication.</text>
</comment>
<dbReference type="CDD" id="cd00140">
    <property type="entry name" value="beta_clamp"/>
    <property type="match status" value="1"/>
</dbReference>
<dbReference type="GO" id="GO:0009360">
    <property type="term" value="C:DNA polymerase III complex"/>
    <property type="evidence" value="ECO:0007669"/>
    <property type="project" value="InterPro"/>
</dbReference>
<dbReference type="FunFam" id="3.10.150.10:FF:000005">
    <property type="entry name" value="Beta sliding clamp"/>
    <property type="match status" value="1"/>
</dbReference>
<dbReference type="GO" id="GO:0042802">
    <property type="term" value="F:identical protein binding"/>
    <property type="evidence" value="ECO:0007669"/>
    <property type="project" value="UniProtKB-ARBA"/>
</dbReference>
<accession>A0A344LDW9</accession>
<dbReference type="FunFam" id="3.10.150.10:FF:000001">
    <property type="entry name" value="Beta sliding clamp"/>
    <property type="match status" value="1"/>
</dbReference>
<dbReference type="GO" id="GO:0008408">
    <property type="term" value="F:3'-5' exonuclease activity"/>
    <property type="evidence" value="ECO:0007669"/>
    <property type="project" value="InterPro"/>
</dbReference>
<organism evidence="14 15">
    <name type="scientific">Amycolatopsis albispora</name>
    <dbReference type="NCBI Taxonomy" id="1804986"/>
    <lineage>
        <taxon>Bacteria</taxon>
        <taxon>Bacillati</taxon>
        <taxon>Actinomycetota</taxon>
        <taxon>Actinomycetes</taxon>
        <taxon>Pseudonocardiales</taxon>
        <taxon>Pseudonocardiaceae</taxon>
        <taxon>Amycolatopsis</taxon>
    </lineage>
</organism>
<dbReference type="PANTHER" id="PTHR30478">
    <property type="entry name" value="DNA POLYMERASE III SUBUNIT BETA"/>
    <property type="match status" value="1"/>
</dbReference>
<evidence type="ECO:0000256" key="8">
    <source>
        <dbReference type="ARBA" id="ARBA00022932"/>
    </source>
</evidence>
<dbReference type="KEGG" id="aab:A4R43_30425"/>
<dbReference type="Pfam" id="PF02768">
    <property type="entry name" value="DNA_pol3_beta_3"/>
    <property type="match status" value="1"/>
</dbReference>
<evidence type="ECO:0000256" key="3">
    <source>
        <dbReference type="ARBA" id="ARBA00021035"/>
    </source>
</evidence>
<sequence>MKIRVERDGLADAVAWVARSLPSRPPVPVLGGVLLEASDSSESDALTVSGFDYEVSATVGVPATIADGGRMLVSGRLLADITKALPAQPVEISVDGARASITCGNARFSLPTMPVEDYPQLPAQPAFAGELAGEVFGQAVAQVAVASGKDDTLPMLTGMRLEISGDTVTLVATDRFRLAMREFTWKPAEGLADAAVLVPARTLAEAAKSMGSSGATVQLALASGEGLLGLSGSGRYATTRLLDAEFPPYRQLLPASHTSRAVIGVGALAEAIKRVSLVAERGTQVRLEFSEGLLRLSAGGDDEGSAEEELPVDYEGEAVTIAFNPGYLVDGLGALHADRAELTFTTPNRPALIKPADEEGNVVPGYLYLLMPVRLPG</sequence>
<dbReference type="AlphaFoldDB" id="A0A344LDW9"/>
<dbReference type="PIRSF" id="PIRSF000804">
    <property type="entry name" value="DNA_pol_III_b"/>
    <property type="match status" value="1"/>
</dbReference>
<feature type="domain" description="DNA polymerase III beta sliding clamp central" evidence="12">
    <location>
        <begin position="131"/>
        <end position="247"/>
    </location>
</feature>
<dbReference type="RefSeq" id="WP_113695293.1">
    <property type="nucleotide sequence ID" value="NZ_CP015163.1"/>
</dbReference>
<dbReference type="InterPro" id="IPR022634">
    <property type="entry name" value="DNA_polIII_beta_N"/>
</dbReference>
<feature type="domain" description="DNA polymerase III beta sliding clamp C-terminal" evidence="13">
    <location>
        <begin position="250"/>
        <end position="359"/>
    </location>
</feature>
<dbReference type="Pfam" id="PF02767">
    <property type="entry name" value="DNA_pol3_beta_2"/>
    <property type="match status" value="1"/>
</dbReference>
<evidence type="ECO:0000256" key="1">
    <source>
        <dbReference type="ARBA" id="ARBA00004496"/>
    </source>
</evidence>
<evidence type="ECO:0000259" key="13">
    <source>
        <dbReference type="Pfam" id="PF02768"/>
    </source>
</evidence>
<dbReference type="GO" id="GO:0006271">
    <property type="term" value="P:DNA strand elongation involved in DNA replication"/>
    <property type="evidence" value="ECO:0007669"/>
    <property type="project" value="TreeGrafter"/>
</dbReference>
<evidence type="ECO:0000259" key="11">
    <source>
        <dbReference type="Pfam" id="PF00712"/>
    </source>
</evidence>
<dbReference type="InterPro" id="IPR022637">
    <property type="entry name" value="DNA_polIII_beta_cen"/>
</dbReference>
<comment type="subunit">
    <text evidence="10">Forms a ring-shaped head-to-tail homodimer around DNA.</text>
</comment>
<dbReference type="EMBL" id="CP015163">
    <property type="protein sequence ID" value="AXB46243.1"/>
    <property type="molecule type" value="Genomic_DNA"/>
</dbReference>
<evidence type="ECO:0000256" key="2">
    <source>
        <dbReference type="ARBA" id="ARBA00010752"/>
    </source>
</evidence>
<keyword evidence="7 10" id="KW-0235">DNA replication</keyword>
<comment type="similarity">
    <text evidence="2 10">Belongs to the beta sliding clamp family.</text>
</comment>
<evidence type="ECO:0000256" key="9">
    <source>
        <dbReference type="ARBA" id="ARBA00023125"/>
    </source>
</evidence>
<keyword evidence="15" id="KW-1185">Reference proteome</keyword>
<dbReference type="SMART" id="SM00480">
    <property type="entry name" value="POL3Bc"/>
    <property type="match status" value="1"/>
</dbReference>
<keyword evidence="9" id="KW-0238">DNA-binding</keyword>
<feature type="domain" description="DNA polymerase III beta sliding clamp N-terminal" evidence="11">
    <location>
        <begin position="1"/>
        <end position="122"/>
    </location>
</feature>
<dbReference type="SUPFAM" id="SSF55979">
    <property type="entry name" value="DNA clamp"/>
    <property type="match status" value="3"/>
</dbReference>
<dbReference type="GO" id="GO:0003677">
    <property type="term" value="F:DNA binding"/>
    <property type="evidence" value="ECO:0007669"/>
    <property type="project" value="UniProtKB-UniRule"/>
</dbReference>
<proteinExistence type="inferred from homology"/>
<dbReference type="GO" id="GO:0003887">
    <property type="term" value="F:DNA-directed DNA polymerase activity"/>
    <property type="evidence" value="ECO:0007669"/>
    <property type="project" value="UniProtKB-UniRule"/>
</dbReference>
<evidence type="ECO:0000313" key="15">
    <source>
        <dbReference type="Proteomes" id="UP000250434"/>
    </source>
</evidence>
<evidence type="ECO:0000256" key="5">
    <source>
        <dbReference type="ARBA" id="ARBA00022679"/>
    </source>
</evidence>
<dbReference type="GO" id="GO:0005737">
    <property type="term" value="C:cytoplasm"/>
    <property type="evidence" value="ECO:0007669"/>
    <property type="project" value="UniProtKB-SubCell"/>
</dbReference>
<evidence type="ECO:0000313" key="14">
    <source>
        <dbReference type="EMBL" id="AXB46243.1"/>
    </source>
</evidence>
<comment type="subcellular location">
    <subcellularLocation>
        <location evidence="1 10">Cytoplasm</location>
    </subcellularLocation>
</comment>
<protein>
    <recommendedName>
        <fullName evidence="3 10">Beta sliding clamp</fullName>
    </recommendedName>
</protein>
<dbReference type="NCBIfam" id="TIGR00663">
    <property type="entry name" value="dnan"/>
    <property type="match status" value="1"/>
</dbReference>
<dbReference type="Proteomes" id="UP000250434">
    <property type="component" value="Chromosome"/>
</dbReference>
<keyword evidence="5 10" id="KW-0808">Transferase</keyword>
<gene>
    <name evidence="14" type="ORF">A4R43_30425</name>
</gene>
<dbReference type="Pfam" id="PF00712">
    <property type="entry name" value="DNA_pol3_beta"/>
    <property type="match status" value="1"/>
</dbReference>
<keyword evidence="8 10" id="KW-0239">DNA-directed DNA polymerase</keyword>
<name>A0A344LDW9_9PSEU</name>
<dbReference type="InterPro" id="IPR046938">
    <property type="entry name" value="DNA_clamp_sf"/>
</dbReference>
<keyword evidence="6 10" id="KW-0548">Nucleotidyltransferase</keyword>
<dbReference type="InterPro" id="IPR022635">
    <property type="entry name" value="DNA_polIII_beta_C"/>
</dbReference>
<evidence type="ECO:0000256" key="4">
    <source>
        <dbReference type="ARBA" id="ARBA00022490"/>
    </source>
</evidence>
<reference evidence="14 15" key="1">
    <citation type="submission" date="2016-04" db="EMBL/GenBank/DDBJ databases">
        <title>Complete genome sequence and analysis of deep-sea sediment isolate, Amycolatopsis sp. WP1.</title>
        <authorList>
            <person name="Wang H."/>
            <person name="Chen S."/>
            <person name="Wu Q."/>
        </authorList>
    </citation>
    <scope>NUCLEOTIDE SEQUENCE [LARGE SCALE GENOMIC DNA]</scope>
    <source>
        <strain evidence="14 15">WP1</strain>
    </source>
</reference>
<dbReference type="PANTHER" id="PTHR30478:SF0">
    <property type="entry name" value="BETA SLIDING CLAMP"/>
    <property type="match status" value="1"/>
</dbReference>
<keyword evidence="4 10" id="KW-0963">Cytoplasm</keyword>
<dbReference type="OrthoDB" id="468978at2"/>
<evidence type="ECO:0000256" key="7">
    <source>
        <dbReference type="ARBA" id="ARBA00022705"/>
    </source>
</evidence>
<evidence type="ECO:0000259" key="12">
    <source>
        <dbReference type="Pfam" id="PF02767"/>
    </source>
</evidence>